<evidence type="ECO:0008006" key="4">
    <source>
        <dbReference type="Google" id="ProtNLM"/>
    </source>
</evidence>
<keyword evidence="1" id="KW-0812">Transmembrane</keyword>
<feature type="transmembrane region" description="Helical" evidence="1">
    <location>
        <begin position="240"/>
        <end position="263"/>
    </location>
</feature>
<accession>A0ABQ4JA31</accession>
<evidence type="ECO:0000313" key="2">
    <source>
        <dbReference type="EMBL" id="GIJ27028.1"/>
    </source>
</evidence>
<name>A0ABQ4JA31_9ACTN</name>
<dbReference type="Proteomes" id="UP000653076">
    <property type="component" value="Unassembled WGS sequence"/>
</dbReference>
<feature type="transmembrane region" description="Helical" evidence="1">
    <location>
        <begin position="325"/>
        <end position="342"/>
    </location>
</feature>
<feature type="transmembrane region" description="Helical" evidence="1">
    <location>
        <begin position="64"/>
        <end position="84"/>
    </location>
</feature>
<proteinExistence type="predicted"/>
<sequence length="356" mass="36408">MTTNTAPPRTSTRSHRLAVLAAGWLGLWGVLALLATITGAGYPLGASAPGGGGANLLRLVPAGLAPPLFTVLLLAASLAALVMSRPAAGPAARWRVPLLGLGWAVAFVLAVVVPDVQALVILGYTPLLLLGALSGWPEVNYAGVFTWALFVKVAALVGGLLLGGAVLAWQRRTADGCAACGRAGGDAGWRAPAAAARWGRWAAYVAAAIPACYGLSRFAWAAGIPFGISEDLLAEMRDTGAVWGGAGLGAFAAVGAILTLGLVQRWGERFPRWMVGLAGRRVPVRLAVVPAAVVAVAVTAASMGFLSSPDFWAMTGEHSMGGGPILFFPVWGLALGAAAYAYHLRRRGACARCGRG</sequence>
<protein>
    <recommendedName>
        <fullName evidence="4">NYN domain-containing protein</fullName>
    </recommendedName>
</protein>
<organism evidence="2 3">
    <name type="scientific">Micromonospora qiuiae</name>
    <dbReference type="NCBI Taxonomy" id="502268"/>
    <lineage>
        <taxon>Bacteria</taxon>
        <taxon>Bacillati</taxon>
        <taxon>Actinomycetota</taxon>
        <taxon>Actinomycetes</taxon>
        <taxon>Micromonosporales</taxon>
        <taxon>Micromonosporaceae</taxon>
        <taxon>Micromonospora</taxon>
    </lineage>
</organism>
<keyword evidence="1" id="KW-0472">Membrane</keyword>
<evidence type="ECO:0000256" key="1">
    <source>
        <dbReference type="SAM" id="Phobius"/>
    </source>
</evidence>
<evidence type="ECO:0000313" key="3">
    <source>
        <dbReference type="Proteomes" id="UP000653076"/>
    </source>
</evidence>
<dbReference type="EMBL" id="BOPC01000027">
    <property type="protein sequence ID" value="GIJ27028.1"/>
    <property type="molecule type" value="Genomic_DNA"/>
</dbReference>
<feature type="transmembrane region" description="Helical" evidence="1">
    <location>
        <begin position="144"/>
        <end position="169"/>
    </location>
</feature>
<comment type="caution">
    <text evidence="2">The sequence shown here is derived from an EMBL/GenBank/DDBJ whole genome shotgun (WGS) entry which is preliminary data.</text>
</comment>
<feature type="transmembrane region" description="Helical" evidence="1">
    <location>
        <begin position="96"/>
        <end position="124"/>
    </location>
</feature>
<keyword evidence="1" id="KW-1133">Transmembrane helix</keyword>
<reference evidence="2 3" key="1">
    <citation type="submission" date="2021-01" db="EMBL/GenBank/DDBJ databases">
        <title>Whole genome shotgun sequence of Verrucosispora qiuiae NBRC 106684.</title>
        <authorList>
            <person name="Komaki H."/>
            <person name="Tamura T."/>
        </authorList>
    </citation>
    <scope>NUCLEOTIDE SEQUENCE [LARGE SCALE GENOMIC DNA]</scope>
    <source>
        <strain evidence="2 3">NBRC 106684</strain>
    </source>
</reference>
<feature type="transmembrane region" description="Helical" evidence="1">
    <location>
        <begin position="201"/>
        <end position="220"/>
    </location>
</feature>
<keyword evidence="3" id="KW-1185">Reference proteome</keyword>
<feature type="transmembrane region" description="Helical" evidence="1">
    <location>
        <begin position="17"/>
        <end position="44"/>
    </location>
</feature>
<dbReference type="RefSeq" id="WP_204034616.1">
    <property type="nucleotide sequence ID" value="NZ_BOPC01000027.1"/>
</dbReference>
<feature type="transmembrane region" description="Helical" evidence="1">
    <location>
        <begin position="284"/>
        <end position="305"/>
    </location>
</feature>
<gene>
    <name evidence="2" type="ORF">Vqi01_21900</name>
</gene>